<dbReference type="Proteomes" id="UP000784435">
    <property type="component" value="Unassembled WGS sequence"/>
</dbReference>
<protein>
    <submittedName>
        <fullName evidence="6">ATP-binding cassette domain-containing protein</fullName>
    </submittedName>
</protein>
<reference evidence="6" key="1">
    <citation type="journal article" date="2021" name="PeerJ">
        <title>Extensive microbial diversity within the chicken gut microbiome revealed by metagenomics and culture.</title>
        <authorList>
            <person name="Gilroy R."/>
            <person name="Ravi A."/>
            <person name="Getino M."/>
            <person name="Pursley I."/>
            <person name="Horton D.L."/>
            <person name="Alikhan N.F."/>
            <person name="Baker D."/>
            <person name="Gharbi K."/>
            <person name="Hall N."/>
            <person name="Watson M."/>
            <person name="Adriaenssens E.M."/>
            <person name="Foster-Nyarko E."/>
            <person name="Jarju S."/>
            <person name="Secka A."/>
            <person name="Antonio M."/>
            <person name="Oren A."/>
            <person name="Chaudhuri R.R."/>
            <person name="La Ragione R."/>
            <person name="Hildebrand F."/>
            <person name="Pallen M.J."/>
        </authorList>
    </citation>
    <scope>NUCLEOTIDE SEQUENCE</scope>
    <source>
        <strain evidence="6">ChiGjej5B5-7349</strain>
    </source>
</reference>
<dbReference type="Pfam" id="PF00005">
    <property type="entry name" value="ABC_tran"/>
    <property type="match status" value="1"/>
</dbReference>
<organism evidence="6 7">
    <name type="scientific">Brevibacterium senegalense</name>
    <dbReference type="NCBI Taxonomy" id="1033736"/>
    <lineage>
        <taxon>Bacteria</taxon>
        <taxon>Bacillati</taxon>
        <taxon>Actinomycetota</taxon>
        <taxon>Actinomycetes</taxon>
        <taxon>Micrococcales</taxon>
        <taxon>Brevibacteriaceae</taxon>
        <taxon>Brevibacterium</taxon>
    </lineage>
</organism>
<comment type="caution">
    <text evidence="6">The sequence shown here is derived from an EMBL/GenBank/DDBJ whole genome shotgun (WGS) entry which is preliminary data.</text>
</comment>
<dbReference type="SUPFAM" id="SSF52540">
    <property type="entry name" value="P-loop containing nucleoside triphosphate hydrolases"/>
    <property type="match status" value="1"/>
</dbReference>
<gene>
    <name evidence="6" type="ORF">K8V08_01665</name>
</gene>
<accession>A0A921MBP4</accession>
<dbReference type="InterPro" id="IPR017871">
    <property type="entry name" value="ABC_transporter-like_CS"/>
</dbReference>
<dbReference type="AlphaFoldDB" id="A0A921MBP4"/>
<dbReference type="SMART" id="SM00382">
    <property type="entry name" value="AAA"/>
    <property type="match status" value="1"/>
</dbReference>
<name>A0A921MBP4_9MICO</name>
<evidence type="ECO:0000256" key="4">
    <source>
        <dbReference type="SAM" id="MobiDB-lite"/>
    </source>
</evidence>
<evidence type="ECO:0000259" key="5">
    <source>
        <dbReference type="PROSITE" id="PS50893"/>
    </source>
</evidence>
<dbReference type="InterPro" id="IPR027417">
    <property type="entry name" value="P-loop_NTPase"/>
</dbReference>
<evidence type="ECO:0000313" key="6">
    <source>
        <dbReference type="EMBL" id="HJG79100.1"/>
    </source>
</evidence>
<dbReference type="GO" id="GO:0005524">
    <property type="term" value="F:ATP binding"/>
    <property type="evidence" value="ECO:0007669"/>
    <property type="project" value="UniProtKB-KW"/>
</dbReference>
<dbReference type="PROSITE" id="PS00211">
    <property type="entry name" value="ABC_TRANSPORTER_1"/>
    <property type="match status" value="1"/>
</dbReference>
<feature type="domain" description="ABC transporter" evidence="5">
    <location>
        <begin position="78"/>
        <end position="306"/>
    </location>
</feature>
<dbReference type="InterPro" id="IPR003593">
    <property type="entry name" value="AAA+_ATPase"/>
</dbReference>
<dbReference type="InterPro" id="IPR050093">
    <property type="entry name" value="ABC_SmlMolc_Importer"/>
</dbReference>
<evidence type="ECO:0000313" key="7">
    <source>
        <dbReference type="Proteomes" id="UP000784435"/>
    </source>
</evidence>
<dbReference type="PROSITE" id="PS50893">
    <property type="entry name" value="ABC_TRANSPORTER_2"/>
    <property type="match status" value="1"/>
</dbReference>
<reference evidence="6" key="2">
    <citation type="submission" date="2021-09" db="EMBL/GenBank/DDBJ databases">
        <authorList>
            <person name="Gilroy R."/>
        </authorList>
    </citation>
    <scope>NUCLEOTIDE SEQUENCE</scope>
    <source>
        <strain evidence="6">ChiGjej5B5-7349</strain>
    </source>
</reference>
<dbReference type="EMBL" id="DYUK01000034">
    <property type="protein sequence ID" value="HJG79100.1"/>
    <property type="molecule type" value="Genomic_DNA"/>
</dbReference>
<keyword evidence="2" id="KW-0547">Nucleotide-binding</keyword>
<dbReference type="PANTHER" id="PTHR42781">
    <property type="entry name" value="SPERMIDINE/PUTRESCINE IMPORT ATP-BINDING PROTEIN POTA"/>
    <property type="match status" value="1"/>
</dbReference>
<dbReference type="InterPro" id="IPR003439">
    <property type="entry name" value="ABC_transporter-like_ATP-bd"/>
</dbReference>
<feature type="compositionally biased region" description="Low complexity" evidence="4">
    <location>
        <begin position="61"/>
        <end position="80"/>
    </location>
</feature>
<evidence type="ECO:0000256" key="2">
    <source>
        <dbReference type="ARBA" id="ARBA00022741"/>
    </source>
</evidence>
<keyword evidence="3 6" id="KW-0067">ATP-binding</keyword>
<evidence type="ECO:0000256" key="1">
    <source>
        <dbReference type="ARBA" id="ARBA00022448"/>
    </source>
</evidence>
<sequence>MTVHSLPGSRARRTTPAEAAAGSPTIGTSPPSAFQPSASAQDPPEDGTTASDPAEPRPPALRRGPPLTPASVPSAPRSPVPQLEVSFTAPERGVSVSFTVAPGETVALVGPNGAGKSTTLAVVAGLLVPPTATVRAGDRTLTRTGEGHPRGRWLAAVLGTSGDDGVDVPPHRRGVTLLLQDPRLFPHLTAVGNIVFGLRTAGITGREATRQAQRMLDELGIGDLARSRPHALSGGQRARVALARALATDPQVVLLDEPTAALDVDAAPAIRALLARMLADRTCLLVSHDPDDVKVLAGRVVRLPRG</sequence>
<dbReference type="PANTHER" id="PTHR42781:SF4">
    <property type="entry name" value="SPERMIDINE_PUTRESCINE IMPORT ATP-BINDING PROTEIN POTA"/>
    <property type="match status" value="1"/>
</dbReference>
<feature type="compositionally biased region" description="Low complexity" evidence="4">
    <location>
        <begin position="29"/>
        <end position="42"/>
    </location>
</feature>
<proteinExistence type="predicted"/>
<dbReference type="Gene3D" id="3.40.50.300">
    <property type="entry name" value="P-loop containing nucleotide triphosphate hydrolases"/>
    <property type="match status" value="1"/>
</dbReference>
<feature type="region of interest" description="Disordered" evidence="4">
    <location>
        <begin position="1"/>
        <end position="80"/>
    </location>
</feature>
<dbReference type="GO" id="GO:0016887">
    <property type="term" value="F:ATP hydrolysis activity"/>
    <property type="evidence" value="ECO:0007669"/>
    <property type="project" value="InterPro"/>
</dbReference>
<keyword evidence="1" id="KW-0813">Transport</keyword>
<evidence type="ECO:0000256" key="3">
    <source>
        <dbReference type="ARBA" id="ARBA00022840"/>
    </source>
</evidence>